<dbReference type="GO" id="GO:0005524">
    <property type="term" value="F:ATP binding"/>
    <property type="evidence" value="ECO:0007669"/>
    <property type="project" value="UniProtKB-KW"/>
</dbReference>
<protein>
    <recommendedName>
        <fullName evidence="1">ATP-dependent DNA helicase</fullName>
        <ecNumber evidence="1">5.6.2.3</ecNumber>
    </recommendedName>
</protein>
<dbReference type="GO" id="GO:0043139">
    <property type="term" value="F:5'-3' DNA helicase activity"/>
    <property type="evidence" value="ECO:0007669"/>
    <property type="project" value="UniProtKB-EC"/>
</dbReference>
<dbReference type="Proteomes" id="UP000198211">
    <property type="component" value="Unassembled WGS sequence"/>
</dbReference>
<dbReference type="EC" id="5.6.2.3" evidence="1"/>
<dbReference type="Pfam" id="PF05970">
    <property type="entry name" value="PIF1"/>
    <property type="match status" value="1"/>
</dbReference>
<keyword evidence="1 4" id="KW-0347">Helicase</keyword>
<keyword evidence="1" id="KW-0067">ATP-binding</keyword>
<sequence length="145" mass="16190">MEAFRNKAEHLNDGQKEVLNMVINAVRDENTDMRLFFLNGPGGTDHLSDSSIRRKNRSGGSFKRNYGNSTKGRKNSALYFSTRVGSHVVVYVQRNGTLQPGMITPSSITDCDLMKYDKPFGGKVVLLAGDFRQIRPVTPMDHPAK</sequence>
<comment type="cofactor">
    <cofactor evidence="1">
        <name>Mg(2+)</name>
        <dbReference type="ChEBI" id="CHEBI:18420"/>
    </cofactor>
</comment>
<feature type="domain" description="DNA helicase Pif1-like DEAD-box helicase" evidence="3">
    <location>
        <begin position="112"/>
        <end position="139"/>
    </location>
</feature>
<dbReference type="EMBL" id="NBNE01005920">
    <property type="protein sequence ID" value="OWZ02812.1"/>
    <property type="molecule type" value="Genomic_DNA"/>
</dbReference>
<comment type="caution">
    <text evidence="4">The sequence shown here is derived from an EMBL/GenBank/DDBJ whole genome shotgun (WGS) entry which is preliminary data.</text>
</comment>
<organism evidence="4 5">
    <name type="scientific">Phytophthora megakarya</name>
    <dbReference type="NCBI Taxonomy" id="4795"/>
    <lineage>
        <taxon>Eukaryota</taxon>
        <taxon>Sar</taxon>
        <taxon>Stramenopiles</taxon>
        <taxon>Oomycota</taxon>
        <taxon>Peronosporomycetes</taxon>
        <taxon>Peronosporales</taxon>
        <taxon>Peronosporaceae</taxon>
        <taxon>Phytophthora</taxon>
    </lineage>
</organism>
<keyword evidence="1" id="KW-0234">DNA repair</keyword>
<dbReference type="GO" id="GO:0006281">
    <property type="term" value="P:DNA repair"/>
    <property type="evidence" value="ECO:0007669"/>
    <property type="project" value="UniProtKB-KW"/>
</dbReference>
<evidence type="ECO:0000313" key="5">
    <source>
        <dbReference type="Proteomes" id="UP000198211"/>
    </source>
</evidence>
<comment type="similarity">
    <text evidence="1">Belongs to the helicase family.</text>
</comment>
<dbReference type="InterPro" id="IPR010285">
    <property type="entry name" value="DNA_helicase_pif1-like_DEAD"/>
</dbReference>
<dbReference type="GO" id="GO:0006310">
    <property type="term" value="P:DNA recombination"/>
    <property type="evidence" value="ECO:0007669"/>
    <property type="project" value="UniProtKB-KW"/>
</dbReference>
<name>A0A225VBV7_9STRA</name>
<keyword evidence="1" id="KW-0378">Hydrolase</keyword>
<evidence type="ECO:0000256" key="2">
    <source>
        <dbReference type="SAM" id="MobiDB-lite"/>
    </source>
</evidence>
<keyword evidence="1" id="KW-0227">DNA damage</keyword>
<proteinExistence type="inferred from homology"/>
<dbReference type="AlphaFoldDB" id="A0A225VBV7"/>
<keyword evidence="1" id="KW-0547">Nucleotide-binding</keyword>
<accession>A0A225VBV7</accession>
<feature type="region of interest" description="Disordered" evidence="2">
    <location>
        <begin position="45"/>
        <end position="69"/>
    </location>
</feature>
<evidence type="ECO:0000259" key="3">
    <source>
        <dbReference type="Pfam" id="PF05970"/>
    </source>
</evidence>
<reference evidence="5" key="1">
    <citation type="submission" date="2017-03" db="EMBL/GenBank/DDBJ databases">
        <title>Phytopthora megakarya and P. palmivora, two closely related causual agents of cacao black pod achieved similar genome size and gene model numbers by different mechanisms.</title>
        <authorList>
            <person name="Ali S."/>
            <person name="Shao J."/>
            <person name="Larry D.J."/>
            <person name="Kronmiller B."/>
            <person name="Shen D."/>
            <person name="Strem M.D."/>
            <person name="Melnick R.L."/>
            <person name="Guiltinan M.J."/>
            <person name="Tyler B.M."/>
            <person name="Meinhardt L.W."/>
            <person name="Bailey B.A."/>
        </authorList>
    </citation>
    <scope>NUCLEOTIDE SEQUENCE [LARGE SCALE GENOMIC DNA]</scope>
    <source>
        <strain evidence="5">zdho120</strain>
    </source>
</reference>
<dbReference type="GO" id="GO:0000723">
    <property type="term" value="P:telomere maintenance"/>
    <property type="evidence" value="ECO:0007669"/>
    <property type="project" value="InterPro"/>
</dbReference>
<keyword evidence="1" id="KW-0233">DNA recombination</keyword>
<gene>
    <name evidence="4" type="ORF">PHMEG_00025558</name>
</gene>
<keyword evidence="5" id="KW-1185">Reference proteome</keyword>
<dbReference type="GO" id="GO:0016887">
    <property type="term" value="F:ATP hydrolysis activity"/>
    <property type="evidence" value="ECO:0007669"/>
    <property type="project" value="RHEA"/>
</dbReference>
<evidence type="ECO:0000256" key="1">
    <source>
        <dbReference type="RuleBase" id="RU363044"/>
    </source>
</evidence>
<evidence type="ECO:0000313" key="4">
    <source>
        <dbReference type="EMBL" id="OWZ02812.1"/>
    </source>
</evidence>
<comment type="catalytic activity">
    <reaction evidence="1">
        <text>ATP + H2O = ADP + phosphate + H(+)</text>
        <dbReference type="Rhea" id="RHEA:13065"/>
        <dbReference type="ChEBI" id="CHEBI:15377"/>
        <dbReference type="ChEBI" id="CHEBI:15378"/>
        <dbReference type="ChEBI" id="CHEBI:30616"/>
        <dbReference type="ChEBI" id="CHEBI:43474"/>
        <dbReference type="ChEBI" id="CHEBI:456216"/>
        <dbReference type="EC" id="5.6.2.3"/>
    </reaction>
</comment>